<name>A0A8J8FHK5_9BACT</name>
<proteinExistence type="predicted"/>
<accession>A0A8J8FHK5</accession>
<dbReference type="InterPro" id="IPR050312">
    <property type="entry name" value="IolE/XylAMocC-like"/>
</dbReference>
<dbReference type="PANTHER" id="PTHR12110">
    <property type="entry name" value="HYDROXYPYRUVATE ISOMERASE"/>
    <property type="match status" value="1"/>
</dbReference>
<gene>
    <name evidence="2" type="ORF">GD597_18840</name>
</gene>
<dbReference type="InterPro" id="IPR019546">
    <property type="entry name" value="TAT_signal_bac_arc"/>
</dbReference>
<dbReference type="PROSITE" id="PS51318">
    <property type="entry name" value="TAT"/>
    <property type="match status" value="1"/>
</dbReference>
<dbReference type="RefSeq" id="WP_171609486.1">
    <property type="nucleotide sequence ID" value="NZ_WHPF01000016.1"/>
</dbReference>
<dbReference type="InterPro" id="IPR013022">
    <property type="entry name" value="Xyl_isomerase-like_TIM-brl"/>
</dbReference>
<sequence>MSTSRRSFLKAGAMAVAGSALLSNYIFAAFKRKEYLSIQLYSVREDMMKDPMGTLQKLANMGYKYVEHANYIDRKFYGRTAPEFKKVLDDMGLKMLSGHTVMGTKHWDANKNEFTDAWKNTVLDAAIVGQQYVISPWLDQTYRQNYDDMKRYMEVFNKSGELCKKYGMKFGYHNHDFEFSQKLNGTLVWDIIMQNTDPSLVAQQLDIGNLYNGGATALEAVTKYPGRFELMHVKDEIKASSGEEKYESTILGKGIVPVKEVIDIGRKSGGTIHFVVEQESYQGKTPIDCAKEDYDIMKGWGY</sequence>
<reference evidence="2" key="1">
    <citation type="submission" date="2019-10" db="EMBL/GenBank/DDBJ databases">
        <title>Draft genome sequence of Panacibacter sp. KCS-6.</title>
        <authorList>
            <person name="Yim K.J."/>
        </authorList>
    </citation>
    <scope>NUCLEOTIDE SEQUENCE</scope>
    <source>
        <strain evidence="2">KCS-6</strain>
    </source>
</reference>
<dbReference type="SUPFAM" id="SSF51658">
    <property type="entry name" value="Xylose isomerase-like"/>
    <property type="match status" value="1"/>
</dbReference>
<dbReference type="Gene3D" id="3.20.20.150">
    <property type="entry name" value="Divalent-metal-dependent TIM barrel enzymes"/>
    <property type="match status" value="1"/>
</dbReference>
<dbReference type="AlphaFoldDB" id="A0A8J8FHK5"/>
<dbReference type="NCBIfam" id="TIGR01409">
    <property type="entry name" value="TAT_signal_seq"/>
    <property type="match status" value="1"/>
</dbReference>
<comment type="caution">
    <text evidence="2">The sequence shown here is derived from an EMBL/GenBank/DDBJ whole genome shotgun (WGS) entry which is preliminary data.</text>
</comment>
<evidence type="ECO:0000313" key="3">
    <source>
        <dbReference type="Proteomes" id="UP000598971"/>
    </source>
</evidence>
<feature type="domain" description="Xylose isomerase-like TIM barrel" evidence="1">
    <location>
        <begin position="55"/>
        <end position="297"/>
    </location>
</feature>
<evidence type="ECO:0000313" key="2">
    <source>
        <dbReference type="EMBL" id="NNV57537.1"/>
    </source>
</evidence>
<evidence type="ECO:0000259" key="1">
    <source>
        <dbReference type="Pfam" id="PF01261"/>
    </source>
</evidence>
<dbReference type="Proteomes" id="UP000598971">
    <property type="component" value="Unassembled WGS sequence"/>
</dbReference>
<dbReference type="Pfam" id="PF01261">
    <property type="entry name" value="AP_endonuc_2"/>
    <property type="match status" value="1"/>
</dbReference>
<dbReference type="PANTHER" id="PTHR12110:SF41">
    <property type="entry name" value="INOSOSE DEHYDRATASE"/>
    <property type="match status" value="1"/>
</dbReference>
<keyword evidence="3" id="KW-1185">Reference proteome</keyword>
<organism evidence="2 3">
    <name type="scientific">Limnovirga soli</name>
    <dbReference type="NCBI Taxonomy" id="2656915"/>
    <lineage>
        <taxon>Bacteria</taxon>
        <taxon>Pseudomonadati</taxon>
        <taxon>Bacteroidota</taxon>
        <taxon>Chitinophagia</taxon>
        <taxon>Chitinophagales</taxon>
        <taxon>Chitinophagaceae</taxon>
        <taxon>Limnovirga</taxon>
    </lineage>
</organism>
<protein>
    <submittedName>
        <fullName evidence="2">TIM barrel protein</fullName>
    </submittedName>
</protein>
<dbReference type="InterPro" id="IPR036237">
    <property type="entry name" value="Xyl_isomerase-like_sf"/>
</dbReference>
<dbReference type="EMBL" id="WHPF01000016">
    <property type="protein sequence ID" value="NNV57537.1"/>
    <property type="molecule type" value="Genomic_DNA"/>
</dbReference>
<dbReference type="InterPro" id="IPR006311">
    <property type="entry name" value="TAT_signal"/>
</dbReference>